<feature type="transmembrane region" description="Helical" evidence="1">
    <location>
        <begin position="12"/>
        <end position="31"/>
    </location>
</feature>
<dbReference type="AlphaFoldDB" id="A0A0D2EXB8"/>
<dbReference type="STRING" id="348802.A0A0D2EXB8"/>
<evidence type="ECO:0000313" key="3">
    <source>
        <dbReference type="Proteomes" id="UP000054342"/>
    </source>
</evidence>
<protein>
    <recommendedName>
        <fullName evidence="4">Integral membrane protein</fullName>
    </recommendedName>
</protein>
<dbReference type="HOGENOM" id="CLU_092535_0_0_1"/>
<evidence type="ECO:0008006" key="4">
    <source>
        <dbReference type="Google" id="ProtNLM"/>
    </source>
</evidence>
<accession>A0A0D2EXB8</accession>
<feature type="transmembrane region" description="Helical" evidence="1">
    <location>
        <begin position="96"/>
        <end position="115"/>
    </location>
</feature>
<evidence type="ECO:0000313" key="2">
    <source>
        <dbReference type="EMBL" id="KIW59405.1"/>
    </source>
</evidence>
<dbReference type="RefSeq" id="XP_013319989.1">
    <property type="nucleotide sequence ID" value="XM_013464535.1"/>
</dbReference>
<reference evidence="2 3" key="1">
    <citation type="submission" date="2015-01" db="EMBL/GenBank/DDBJ databases">
        <title>The Genome Sequence of Exophiala xenobiotica CBS118157.</title>
        <authorList>
            <consortium name="The Broad Institute Genomics Platform"/>
            <person name="Cuomo C."/>
            <person name="de Hoog S."/>
            <person name="Gorbushina A."/>
            <person name="Stielow B."/>
            <person name="Teixiera M."/>
            <person name="Abouelleil A."/>
            <person name="Chapman S.B."/>
            <person name="Priest M."/>
            <person name="Young S.K."/>
            <person name="Wortman J."/>
            <person name="Nusbaum C."/>
            <person name="Birren B."/>
        </authorList>
    </citation>
    <scope>NUCLEOTIDE SEQUENCE [LARGE SCALE GENOMIC DNA]</scope>
    <source>
        <strain evidence="2 3">CBS 118157</strain>
    </source>
</reference>
<organism evidence="2 3">
    <name type="scientific">Exophiala xenobiotica</name>
    <dbReference type="NCBI Taxonomy" id="348802"/>
    <lineage>
        <taxon>Eukaryota</taxon>
        <taxon>Fungi</taxon>
        <taxon>Dikarya</taxon>
        <taxon>Ascomycota</taxon>
        <taxon>Pezizomycotina</taxon>
        <taxon>Eurotiomycetes</taxon>
        <taxon>Chaetothyriomycetidae</taxon>
        <taxon>Chaetothyriales</taxon>
        <taxon>Herpotrichiellaceae</taxon>
        <taxon>Exophiala</taxon>
    </lineage>
</organism>
<name>A0A0D2EXB8_9EURO</name>
<dbReference type="GeneID" id="25325765"/>
<keyword evidence="1" id="KW-1133">Transmembrane helix</keyword>
<gene>
    <name evidence="2" type="ORF">PV05_03857</name>
</gene>
<keyword evidence="3" id="KW-1185">Reference proteome</keyword>
<keyword evidence="1" id="KW-0812">Transmembrane</keyword>
<sequence length="167" mass="18494">MSTATSVGLRPTPALTIPLISSSLTLFYAMVEPTVFIPFLRAAKEDAPAANRIVRLWWMNYLPSGLVTIFGTCLPSIVGGLYAAQHLPENSLRRRLCLAGSVFAAGHFAYGYTIAQSIKKLVDEEEEAKGKSMDYVRKWLDIHLWRTLTTDLPALVCFAWVAFGPDE</sequence>
<proteinExistence type="predicted"/>
<feature type="transmembrane region" description="Helical" evidence="1">
    <location>
        <begin position="61"/>
        <end position="84"/>
    </location>
</feature>
<dbReference type="OrthoDB" id="1523883at2759"/>
<keyword evidence="1" id="KW-0472">Membrane</keyword>
<dbReference type="Proteomes" id="UP000054342">
    <property type="component" value="Unassembled WGS sequence"/>
</dbReference>
<evidence type="ECO:0000256" key="1">
    <source>
        <dbReference type="SAM" id="Phobius"/>
    </source>
</evidence>
<dbReference type="EMBL" id="KN847318">
    <property type="protein sequence ID" value="KIW59405.1"/>
    <property type="molecule type" value="Genomic_DNA"/>
</dbReference>